<accession>A0A255E563</accession>
<dbReference type="InterPro" id="IPR001126">
    <property type="entry name" value="UmuC"/>
</dbReference>
<dbReference type="PROSITE" id="PS50173">
    <property type="entry name" value="UMUC"/>
    <property type="match status" value="1"/>
</dbReference>
<sequence length="558" mass="60578">MSRSRPRPRSAPGRTTEPPLLRDPVRVLVLLCPQWPLQVAALSHDLLPEQPVAIIDRGVVHTCSPAAEAEGVTVGLRLRQAQQRCANLIVIPHDPDRQRRHFMPIQEALTTVVPQIQVVRPGLAAAPAAGASRFHGGDEELAERIFEEVVDLVHDPRLAIADGLFAAEQAALRTTAESPLRLLPPEESAAFVAQLPIADAAVAVGDPSLATVLPQLGLHTLGDLAALPPEKIHARFGSTGLRAHRLACGLDVPMLAPDPVATELGWRQDHEPPLASAAQVLASCAEPLEALVKELGQSGLICDEIRIAVGTTDGGWDERTWRHPWEFTADEIRDRISWQLAELGHQGASDELDQIAGAEPTTAVSSLRVTPTRVSAAGHHAPDLLGERPDEHVSAVMARIQHRLGPNGVQISRVGGGRLLAERRILRPWGEALPTSQEARVDQPWPGSVPGPAPARVFTRALPVGVLGEDHQSIRVDERSHLSAEPVWFISPEDPAGHLSRILAWAGPWPLQQRWWHQAGELHRFQLLIATPDVGPTGEQVWLVLTRAGDWWAEASYD</sequence>
<comment type="caution">
    <text evidence="5">The sequence shown here is derived from an EMBL/GenBank/DDBJ whole genome shotgun (WGS) entry which is preliminary data.</text>
</comment>
<dbReference type="Pfam" id="PF00817">
    <property type="entry name" value="IMS"/>
    <property type="match status" value="1"/>
</dbReference>
<dbReference type="GO" id="GO:0006281">
    <property type="term" value="P:DNA repair"/>
    <property type="evidence" value="ECO:0007669"/>
    <property type="project" value="InterPro"/>
</dbReference>
<gene>
    <name evidence="5" type="ORF">CGZ92_10060</name>
</gene>
<dbReference type="RefSeq" id="WP_094451223.1">
    <property type="nucleotide sequence ID" value="NZ_NMVI01000018.1"/>
</dbReference>
<feature type="domain" description="UmuC" evidence="4">
    <location>
        <begin position="47"/>
        <end position="119"/>
    </location>
</feature>
<name>A0A255E563_9ACTN</name>
<protein>
    <recommendedName>
        <fullName evidence="4">UmuC domain-containing protein</fullName>
    </recommendedName>
</protein>
<dbReference type="Gene3D" id="3.40.1170.60">
    <property type="match status" value="1"/>
</dbReference>
<comment type="similarity">
    <text evidence="1">Belongs to the DNA polymerase type-Y family.</text>
</comment>
<proteinExistence type="inferred from homology"/>
<dbReference type="EMBL" id="NMVI01000018">
    <property type="protein sequence ID" value="OYN86656.1"/>
    <property type="molecule type" value="Genomic_DNA"/>
</dbReference>
<dbReference type="AlphaFoldDB" id="A0A255E563"/>
<evidence type="ECO:0000256" key="1">
    <source>
        <dbReference type="ARBA" id="ARBA00010945"/>
    </source>
</evidence>
<dbReference type="Gene3D" id="1.10.150.20">
    <property type="entry name" value="5' to 3' exonuclease, C-terminal subdomain"/>
    <property type="match status" value="1"/>
</dbReference>
<dbReference type="InterPro" id="IPR043502">
    <property type="entry name" value="DNA/RNA_pol_sf"/>
</dbReference>
<reference evidence="5 6" key="1">
    <citation type="submission" date="2017-07" db="EMBL/GenBank/DDBJ databases">
        <title>Draft whole genome sequences of clinical Proprionibacteriaceae strains.</title>
        <authorList>
            <person name="Bernier A.-M."/>
            <person name="Bernard K."/>
            <person name="Domingo M.-C."/>
        </authorList>
    </citation>
    <scope>NUCLEOTIDE SEQUENCE [LARGE SCALE GENOMIC DNA]</scope>
    <source>
        <strain evidence="5 6">NML 160184</strain>
    </source>
</reference>
<evidence type="ECO:0000313" key="6">
    <source>
        <dbReference type="Proteomes" id="UP000216533"/>
    </source>
</evidence>
<dbReference type="InterPro" id="IPR043128">
    <property type="entry name" value="Rev_trsase/Diguanyl_cyclase"/>
</dbReference>
<dbReference type="Proteomes" id="UP000216533">
    <property type="component" value="Unassembled WGS sequence"/>
</dbReference>
<dbReference type="PANTHER" id="PTHR35369">
    <property type="entry name" value="BLR3025 PROTEIN-RELATED"/>
    <property type="match status" value="1"/>
</dbReference>
<dbReference type="CDD" id="cd03468">
    <property type="entry name" value="PolY_like"/>
    <property type="match status" value="1"/>
</dbReference>
<evidence type="ECO:0000259" key="4">
    <source>
        <dbReference type="PROSITE" id="PS50173"/>
    </source>
</evidence>
<dbReference type="Gene3D" id="3.30.70.270">
    <property type="match status" value="1"/>
</dbReference>
<dbReference type="PANTHER" id="PTHR35369:SF2">
    <property type="entry name" value="BLR3025 PROTEIN"/>
    <property type="match status" value="1"/>
</dbReference>
<comment type="function">
    <text evidence="3">Poorly processive, error-prone DNA polymerase involved in untargeted mutagenesis. Copies undamaged DNA at stalled replication forks, which arise in vivo from mismatched or misaligned primer ends. These misaligned primers can be extended by PolIV. Exhibits no 3'-5' exonuclease (proofreading) activity. May be involved in translesional synthesis, in conjunction with the beta clamp from PolIII.</text>
</comment>
<dbReference type="SUPFAM" id="SSF56672">
    <property type="entry name" value="DNA/RNA polymerases"/>
    <property type="match status" value="1"/>
</dbReference>
<evidence type="ECO:0000313" key="5">
    <source>
        <dbReference type="EMBL" id="OYN86656.1"/>
    </source>
</evidence>
<organism evidence="5 6">
    <name type="scientific">Parenemella sanctibonifatiensis</name>
    <dbReference type="NCBI Taxonomy" id="2016505"/>
    <lineage>
        <taxon>Bacteria</taxon>
        <taxon>Bacillati</taxon>
        <taxon>Actinomycetota</taxon>
        <taxon>Actinomycetes</taxon>
        <taxon>Propionibacteriales</taxon>
        <taxon>Propionibacteriaceae</taxon>
        <taxon>Parenemella</taxon>
    </lineage>
</organism>
<evidence type="ECO:0000256" key="3">
    <source>
        <dbReference type="ARBA" id="ARBA00025589"/>
    </source>
</evidence>
<keyword evidence="2" id="KW-0227">DNA damage</keyword>
<dbReference type="InterPro" id="IPR050356">
    <property type="entry name" value="SulA_CellDiv_inhibitor"/>
</dbReference>
<evidence type="ECO:0000256" key="2">
    <source>
        <dbReference type="ARBA" id="ARBA00022763"/>
    </source>
</evidence>